<evidence type="ECO:0000313" key="1">
    <source>
        <dbReference type="EMBL" id="NYH96722.1"/>
    </source>
</evidence>
<name>A0A7Y9XY73_9SPHN</name>
<dbReference type="EMBL" id="JACBZF010000006">
    <property type="protein sequence ID" value="NYH96722.1"/>
    <property type="molecule type" value="Genomic_DNA"/>
</dbReference>
<protein>
    <recommendedName>
        <fullName evidence="3">Transcriptional regulator, AbiEi antitoxin, Type IV TA system</fullName>
    </recommendedName>
</protein>
<keyword evidence="2" id="KW-1185">Reference proteome</keyword>
<comment type="caution">
    <text evidence="1">The sequence shown here is derived from an EMBL/GenBank/DDBJ whole genome shotgun (WGS) entry which is preliminary data.</text>
</comment>
<evidence type="ECO:0000313" key="2">
    <source>
        <dbReference type="Proteomes" id="UP000522081"/>
    </source>
</evidence>
<dbReference type="Proteomes" id="UP000522081">
    <property type="component" value="Unassembled WGS sequence"/>
</dbReference>
<organism evidence="1 2">
    <name type="scientific">Novosphingobium marinum</name>
    <dbReference type="NCBI Taxonomy" id="1514948"/>
    <lineage>
        <taxon>Bacteria</taxon>
        <taxon>Pseudomonadati</taxon>
        <taxon>Pseudomonadota</taxon>
        <taxon>Alphaproteobacteria</taxon>
        <taxon>Sphingomonadales</taxon>
        <taxon>Sphingomonadaceae</taxon>
        <taxon>Novosphingobium</taxon>
    </lineage>
</organism>
<accession>A0A7Y9XY73</accession>
<gene>
    <name evidence="1" type="ORF">FHS75_003073</name>
</gene>
<dbReference type="InterPro" id="IPR045738">
    <property type="entry name" value="DUF6088"/>
</dbReference>
<reference evidence="1 2" key="1">
    <citation type="submission" date="2020-07" db="EMBL/GenBank/DDBJ databases">
        <title>Genomic Encyclopedia of Type Strains, Phase IV (KMG-IV): sequencing the most valuable type-strain genomes for metagenomic binning, comparative biology and taxonomic classification.</title>
        <authorList>
            <person name="Goeker M."/>
        </authorList>
    </citation>
    <scope>NUCLEOTIDE SEQUENCE [LARGE SCALE GENOMIC DNA]</scope>
    <source>
        <strain evidence="1 2">DSM 29043</strain>
    </source>
</reference>
<evidence type="ECO:0008006" key="3">
    <source>
        <dbReference type="Google" id="ProtNLM"/>
    </source>
</evidence>
<dbReference type="Pfam" id="PF19570">
    <property type="entry name" value="DUF6088"/>
    <property type="match status" value="1"/>
</dbReference>
<dbReference type="AlphaFoldDB" id="A0A7Y9XY73"/>
<sequence>MKNRIMRRVRAKRRGWVFTPSDVADLGSRGAVDVALQRLVDAGQVRRLSRGLYDYPKRHRRLGLLSPSARDLAKAIARKNGVKIGPSGATAANRLGLSTQVPMKTVFSTDGKSGSHDVGGRTIMLKRSRAPLIKDGSGPANTAIQALSHVGKGGVDRIVIQRIAGSLADKDVDQMVNARPQMSGWMSDAVIKIAEAHDG</sequence>
<proteinExistence type="predicted"/>